<dbReference type="KEGG" id="pst:PSPTO_2535"/>
<dbReference type="PATRIC" id="fig|223283.9.peg.2576"/>
<gene>
    <name evidence="4" type="ordered locus">PSPTO_2535</name>
</gene>
<accession>Q882T7</accession>
<evidence type="ECO:0000313" key="5">
    <source>
        <dbReference type="Proteomes" id="UP000002515"/>
    </source>
</evidence>
<evidence type="ECO:0000256" key="1">
    <source>
        <dbReference type="SAM" id="MobiDB-lite"/>
    </source>
</evidence>
<dbReference type="eggNOG" id="ENOG502ZW1U">
    <property type="taxonomic scope" value="Bacteria"/>
</dbReference>
<proteinExistence type="predicted"/>
<dbReference type="EMBL" id="AE016853">
    <property type="protein sequence ID" value="AAO56042.1"/>
    <property type="molecule type" value="Genomic_DNA"/>
</dbReference>
<sequence length="1146" mass="127895">MNTVRKPITPRMLSMTDKNGTHRQRRAALFPKTPATATSLCPFRGPNIAIVPVRYALDRSRYDADPAQLKPLPKDGQWAHLPTLKTRSYTLRQLYDGYVYVFDETAGTLHEYAASASDGHLSRIVWTDAHIGNDQRSGAGEGQPFVLYPRDHRLHIAFSPLQWTWRMCEHMRSHAPSRALWMKALDLASYCLTMAEPDTLPLDRIAEAVADIDKDCVVEDGRFADSAIPSVRPPSEGAEPYPLWAPLGADVFWQGSVYDQDSSLVIALNDPLAVFNDLGMQLAADQAAFREWQSAHEHKIQIAQTVATLCGAESEAEKLPASVRGDALRTHQYLSEVEAYFEQCILEEAQISSSNVPGDFLLLPDMFKSLDMRKSIETRYGSAPTDEGAQAWKDRHKWRREVDLSSARQYLLQHLPTGDKRLQQVRDTQSDFQHWAAHIGTEPLKLFIDTTHPKTLLYLQTIMLNLQIIYAQDSAANAWLAEQEANTSSLFGTLRYGFSPALKHALHQEADALLNGLGDVTNLATRIGELNGVLNHQGFADKPWMKALKQPVQDTFKALGELASGAGKARFESVLLAWVPIDSRMALGKQQNIVALLRTLLIGQILLDSTARVAINEQTVTKLKQWVSEWQVLNKQISELVRSWQYPNAYNTRQSTARKLQAHKHKLRVHELSIPALLDFQNNEYAKLLQDEIRQYFQSGKTLATDWLARAKGWTDRLGGVAGTITWGVVMLNLINTAFLYRDLTRDGDFSTKDIGKVTYGLGYSFNLLMAVFVDAPWSIIRDATPALIDGKNVAILDRSSAYWKAKGNAAWGDAIRGFRVSMVAMGGFGLAAVTLELFDVTDDFHAAKTSEETYGIGIKGFSVVVMGLGAAAQLMAGISPAGVFTIIAMSPWFSVALLAAGLIYLFATMALNYFKQDSVGWWLRKCCWSITQDYRYAETAEGKHDEVRALMEIKLSPQVHVKSTVNYENRYLGKNDHYSVAVQNGAGVQVRLPNLLRGLSVHFNIVSSKRPWGVLPVEKIDQPIHEAFLDHGQFRKVEQFGMFTNKPAGKASEDYTYPRMPPENEDLIWETWVPLDKDATYLELQIWYPANLLNPGGDDRSYLFQMELGTKGDTAIDGLAAVELEVKASSRIGALTLEVAEGTPV</sequence>
<evidence type="ECO:0000256" key="2">
    <source>
        <dbReference type="SAM" id="Phobius"/>
    </source>
</evidence>
<name>Q882T7_PSESM</name>
<feature type="domain" description="Toxin VasX N-terminal region" evidence="3">
    <location>
        <begin position="41"/>
        <end position="189"/>
    </location>
</feature>
<feature type="transmembrane region" description="Helical" evidence="2">
    <location>
        <begin position="894"/>
        <end position="915"/>
    </location>
</feature>
<reference evidence="4 5" key="1">
    <citation type="journal article" date="2003" name="Proc. Natl. Acad. Sci. U.S.A.">
        <title>The complete genome sequence of the Arabidopsis and tomato pathogen Pseudomonas syringae pv. tomato DC3000.</title>
        <authorList>
            <person name="Buell C.R."/>
            <person name="Joardar V."/>
            <person name="Lindeberg M."/>
            <person name="Selengut J."/>
            <person name="Paulsen I.T."/>
            <person name="Gwinn M.L."/>
            <person name="Dodson R.J."/>
            <person name="Deboy R.T."/>
            <person name="Durkin A.S."/>
            <person name="Kolonay J.F."/>
            <person name="Madupu R."/>
            <person name="Daugherty S."/>
            <person name="Brinkac L."/>
            <person name="Beanan M.J."/>
            <person name="Haft D.H."/>
            <person name="Nelson W.C."/>
            <person name="Davidsen T."/>
            <person name="Zafar N."/>
            <person name="Zhou L."/>
            <person name="Liu J."/>
            <person name="Yuan Q."/>
            <person name="Khouri H."/>
            <person name="Fedorova N."/>
            <person name="Tran B."/>
            <person name="Russell D."/>
            <person name="Berry K."/>
            <person name="Utterback T."/>
            <person name="Van Aken S.E."/>
            <person name="Feldblyum T.V."/>
            <person name="D'Ascenzo M."/>
            <person name="Deng W.L."/>
            <person name="Ramos A.R."/>
            <person name="Alfano J.R."/>
            <person name="Cartinhour S."/>
            <person name="Chatterjee A.K."/>
            <person name="Delaney T.P."/>
            <person name="Lazarowitz S.G."/>
            <person name="Martin G.B."/>
            <person name="Schneider D.J."/>
            <person name="Tang X."/>
            <person name="Bender C.L."/>
            <person name="White O."/>
            <person name="Fraser C.M."/>
            <person name="Collmer A."/>
        </authorList>
    </citation>
    <scope>NUCLEOTIDE SEQUENCE [LARGE SCALE GENOMIC DNA]</scope>
    <source>
        <strain evidence="5">ATCC BAA-871 / DC3000</strain>
    </source>
</reference>
<dbReference type="CDD" id="cd20708">
    <property type="entry name" value="MIX_IV"/>
    <property type="match status" value="1"/>
</dbReference>
<keyword evidence="2" id="KW-0812">Transmembrane</keyword>
<organism evidence="4 5">
    <name type="scientific">Pseudomonas syringae pv. tomato (strain ATCC BAA-871 / DC3000)</name>
    <dbReference type="NCBI Taxonomy" id="223283"/>
    <lineage>
        <taxon>Bacteria</taxon>
        <taxon>Pseudomonadati</taxon>
        <taxon>Pseudomonadota</taxon>
        <taxon>Gammaproteobacteria</taxon>
        <taxon>Pseudomonadales</taxon>
        <taxon>Pseudomonadaceae</taxon>
        <taxon>Pseudomonas</taxon>
    </lineage>
</organism>
<dbReference type="Proteomes" id="UP000002515">
    <property type="component" value="Chromosome"/>
</dbReference>
<evidence type="ECO:0000313" key="4">
    <source>
        <dbReference type="EMBL" id="AAO56042.1"/>
    </source>
</evidence>
<dbReference type="AlphaFoldDB" id="Q882T7"/>
<dbReference type="OrthoDB" id="6339631at2"/>
<feature type="transmembrane region" description="Helical" evidence="2">
    <location>
        <begin position="862"/>
        <end position="888"/>
    </location>
</feature>
<keyword evidence="5" id="KW-1185">Reference proteome</keyword>
<evidence type="ECO:0000259" key="3">
    <source>
        <dbReference type="Pfam" id="PF20249"/>
    </source>
</evidence>
<dbReference type="Pfam" id="PF20249">
    <property type="entry name" value="VasX_N"/>
    <property type="match status" value="1"/>
</dbReference>
<feature type="transmembrane region" description="Helical" evidence="2">
    <location>
        <begin position="718"/>
        <end position="741"/>
    </location>
</feature>
<feature type="transmembrane region" description="Helical" evidence="2">
    <location>
        <begin position="821"/>
        <end position="841"/>
    </location>
</feature>
<dbReference type="STRING" id="223283.PSPTO_2535"/>
<feature type="transmembrane region" description="Helical" evidence="2">
    <location>
        <begin position="762"/>
        <end position="781"/>
    </location>
</feature>
<protein>
    <recommendedName>
        <fullName evidence="3">Toxin VasX N-terminal region domain-containing protein</fullName>
    </recommendedName>
</protein>
<feature type="region of interest" description="Disordered" evidence="1">
    <location>
        <begin position="1"/>
        <end position="20"/>
    </location>
</feature>
<dbReference type="InterPro" id="IPR046864">
    <property type="entry name" value="VasX_N"/>
</dbReference>
<keyword evidence="2" id="KW-0472">Membrane</keyword>
<dbReference type="HOGENOM" id="CLU_009101_0_0_6"/>
<keyword evidence="2" id="KW-1133">Transmembrane helix</keyword>